<dbReference type="EMBL" id="CCYD01000524">
    <property type="protein sequence ID" value="CEG40989.1"/>
    <property type="molecule type" value="Genomic_DNA"/>
</dbReference>
<organism evidence="1 2">
    <name type="scientific">Plasmopara halstedii</name>
    <name type="common">Downy mildew of sunflower</name>
    <dbReference type="NCBI Taxonomy" id="4781"/>
    <lineage>
        <taxon>Eukaryota</taxon>
        <taxon>Sar</taxon>
        <taxon>Stramenopiles</taxon>
        <taxon>Oomycota</taxon>
        <taxon>Peronosporomycetes</taxon>
        <taxon>Peronosporales</taxon>
        <taxon>Peronosporaceae</taxon>
        <taxon>Plasmopara</taxon>
    </lineage>
</organism>
<reference evidence="2" key="1">
    <citation type="submission" date="2014-09" db="EMBL/GenBank/DDBJ databases">
        <authorList>
            <person name="Sharma Rahul"/>
            <person name="Thines Marco"/>
        </authorList>
    </citation>
    <scope>NUCLEOTIDE SEQUENCE [LARGE SCALE GENOMIC DNA]</scope>
</reference>
<evidence type="ECO:0000313" key="1">
    <source>
        <dbReference type="EMBL" id="CEG40989.1"/>
    </source>
</evidence>
<protein>
    <submittedName>
        <fullName evidence="1">Uncharacterized protein</fullName>
    </submittedName>
</protein>
<accession>A0A0P1AJ67</accession>
<dbReference type="RefSeq" id="XP_024577358.1">
    <property type="nucleotide sequence ID" value="XM_024726709.1"/>
</dbReference>
<dbReference type="AlphaFoldDB" id="A0A0P1AJ67"/>
<dbReference type="Proteomes" id="UP000054928">
    <property type="component" value="Unassembled WGS sequence"/>
</dbReference>
<dbReference type="OrthoDB" id="289273at2759"/>
<dbReference type="GeneID" id="36406217"/>
<proteinExistence type="predicted"/>
<keyword evidence="2" id="KW-1185">Reference proteome</keyword>
<sequence length="343" mass="38860">MRVLIVNAYPVSSKSGREHFNRFRRHVTCVVRDLQNTEVTQVEIVEKHRSNLDSFLFEAQSEFADPDNITNFDQLDFVFVDGDANCSPWGPSMRKLLILTKMCMMTGKCFFGSGIGASLLAFICATGGKHLQILNNDGTKSMLERLQGIRIPSQESKRVGSVSNCDQATPVLLDINSGDFFVYVERELVWAPKGNTGLVLHSSDNEHCYGARLNFARAGSKEKNAAKISEPLYLAKQGEVRCCLRLEVANQHPIIMMTFPRLRELILLCKSKWDVDQKIATTSDNKYRVLIDSSRGPMLLEFGHCFGSHFVMDDEYQKSVDLLRNFTKHNYKQNFTIYFSGSE</sequence>
<evidence type="ECO:0000313" key="2">
    <source>
        <dbReference type="Proteomes" id="UP000054928"/>
    </source>
</evidence>
<name>A0A0P1AJ67_PLAHL</name>